<keyword evidence="4" id="KW-1185">Reference proteome</keyword>
<organism evidence="3 4">
    <name type="scientific">Vespula maculifrons</name>
    <name type="common">Eastern yellow jacket</name>
    <name type="synonym">Wasp</name>
    <dbReference type="NCBI Taxonomy" id="7453"/>
    <lineage>
        <taxon>Eukaryota</taxon>
        <taxon>Metazoa</taxon>
        <taxon>Ecdysozoa</taxon>
        <taxon>Arthropoda</taxon>
        <taxon>Hexapoda</taxon>
        <taxon>Insecta</taxon>
        <taxon>Pterygota</taxon>
        <taxon>Neoptera</taxon>
        <taxon>Endopterygota</taxon>
        <taxon>Hymenoptera</taxon>
        <taxon>Apocrita</taxon>
        <taxon>Aculeata</taxon>
        <taxon>Vespoidea</taxon>
        <taxon>Vespidae</taxon>
        <taxon>Vespinae</taxon>
        <taxon>Vespula</taxon>
    </lineage>
</organism>
<evidence type="ECO:0000256" key="2">
    <source>
        <dbReference type="ARBA" id="ARBA00023180"/>
    </source>
</evidence>
<keyword evidence="2" id="KW-0325">Glycoprotein</keyword>
<protein>
    <submittedName>
        <fullName evidence="3">Uncharacterized protein</fullName>
    </submittedName>
</protein>
<accession>A0ABD2CYF4</accession>
<dbReference type="Pfam" id="PF17064">
    <property type="entry name" value="QVR"/>
    <property type="match status" value="1"/>
</dbReference>
<dbReference type="Proteomes" id="UP001607303">
    <property type="component" value="Unassembled WGS sequence"/>
</dbReference>
<evidence type="ECO:0000313" key="4">
    <source>
        <dbReference type="Proteomes" id="UP001607303"/>
    </source>
</evidence>
<keyword evidence="1" id="KW-0732">Signal</keyword>
<comment type="caution">
    <text evidence="3">The sequence shown here is derived from an EMBL/GenBank/DDBJ whole genome shotgun (WGS) entry which is preliminary data.</text>
</comment>
<evidence type="ECO:0000313" key="3">
    <source>
        <dbReference type="EMBL" id="KAL2750174.1"/>
    </source>
</evidence>
<gene>
    <name evidence="3" type="ORF">V1477_001670</name>
</gene>
<dbReference type="EMBL" id="JAYRBN010000025">
    <property type="protein sequence ID" value="KAL2750174.1"/>
    <property type="molecule type" value="Genomic_DNA"/>
</dbReference>
<dbReference type="AlphaFoldDB" id="A0ABD2CYF4"/>
<sequence length="152" mass="17427">MRVENILKTKAEGIMCYRCVAAFSGYDKSEQLCSQFNGNKTFQVSCPTSTFCVKKTIYYKSQTSMVKTVQRDCATQKYLSKSYDHEKREWYDTEEVIKTVYEEGCATGEDRGATGRPPEYCYCNSNLCNFSPSNNTRNGNGILLFKRLMQIL</sequence>
<reference evidence="3 4" key="1">
    <citation type="journal article" date="2024" name="Ann. Entomol. Soc. Am.">
        <title>Genomic analyses of the southern and eastern yellowjacket wasps (Hymenoptera: Vespidae) reveal evolutionary signatures of social life.</title>
        <authorList>
            <person name="Catto M.A."/>
            <person name="Caine P.B."/>
            <person name="Orr S.E."/>
            <person name="Hunt B.G."/>
            <person name="Goodisman M.A.D."/>
        </authorList>
    </citation>
    <scope>NUCLEOTIDE SEQUENCE [LARGE SCALE GENOMIC DNA]</scope>
    <source>
        <strain evidence="3">232</strain>
        <tissue evidence="3">Head and thorax</tissue>
    </source>
</reference>
<name>A0ABD2CYF4_VESMC</name>
<evidence type="ECO:0000256" key="1">
    <source>
        <dbReference type="ARBA" id="ARBA00022729"/>
    </source>
</evidence>
<proteinExistence type="predicted"/>
<dbReference type="InterPro" id="IPR031424">
    <property type="entry name" value="QVR-like"/>
</dbReference>